<accession>A0A974CN65</accession>
<protein>
    <submittedName>
        <fullName evidence="1">Uncharacterized protein</fullName>
    </submittedName>
</protein>
<evidence type="ECO:0000313" key="2">
    <source>
        <dbReference type="Proteomes" id="UP000694892"/>
    </source>
</evidence>
<dbReference type="Proteomes" id="UP000694892">
    <property type="component" value="Chromosome 6L"/>
</dbReference>
<reference evidence="2" key="1">
    <citation type="journal article" date="2016" name="Nature">
        <title>Genome evolution in the allotetraploid frog Xenopus laevis.</title>
        <authorList>
            <person name="Session A.M."/>
            <person name="Uno Y."/>
            <person name="Kwon T."/>
            <person name="Chapman J.A."/>
            <person name="Toyoda A."/>
            <person name="Takahashi S."/>
            <person name="Fukui A."/>
            <person name="Hikosaka A."/>
            <person name="Suzuki A."/>
            <person name="Kondo M."/>
            <person name="van Heeringen S.J."/>
            <person name="Quigley I."/>
            <person name="Heinz S."/>
            <person name="Ogino H."/>
            <person name="Ochi H."/>
            <person name="Hellsten U."/>
            <person name="Lyons J.B."/>
            <person name="Simakov O."/>
            <person name="Putnam N."/>
            <person name="Stites J."/>
            <person name="Kuroki Y."/>
            <person name="Tanaka T."/>
            <person name="Michiue T."/>
            <person name="Watanabe M."/>
            <person name="Bogdanovic O."/>
            <person name="Lister R."/>
            <person name="Georgiou G."/>
            <person name="Paranjpe S.S."/>
            <person name="van Kruijsbergen I."/>
            <person name="Shu S."/>
            <person name="Carlson J."/>
            <person name="Kinoshita T."/>
            <person name="Ohta Y."/>
            <person name="Mawaribuchi S."/>
            <person name="Jenkins J."/>
            <person name="Grimwood J."/>
            <person name="Schmutz J."/>
            <person name="Mitros T."/>
            <person name="Mozaffari S.V."/>
            <person name="Suzuki Y."/>
            <person name="Haramoto Y."/>
            <person name="Yamamoto T.S."/>
            <person name="Takagi C."/>
            <person name="Heald R."/>
            <person name="Miller K."/>
            <person name="Haudenschild C."/>
            <person name="Kitzman J."/>
            <person name="Nakayama T."/>
            <person name="Izutsu Y."/>
            <person name="Robert J."/>
            <person name="Fortriede J."/>
            <person name="Burns K."/>
            <person name="Lotay V."/>
            <person name="Karimi K."/>
            <person name="Yasuoka Y."/>
            <person name="Dichmann D.S."/>
            <person name="Flajnik M.F."/>
            <person name="Houston D.W."/>
            <person name="Shendure J."/>
            <person name="DuPasquier L."/>
            <person name="Vize P.D."/>
            <person name="Zorn A.M."/>
            <person name="Ito M."/>
            <person name="Marcotte E.M."/>
            <person name="Wallingford J.B."/>
            <person name="Ito Y."/>
            <person name="Asashima M."/>
            <person name="Ueno N."/>
            <person name="Matsuda Y."/>
            <person name="Veenstra G.J."/>
            <person name="Fujiyama A."/>
            <person name="Harland R.M."/>
            <person name="Taira M."/>
            <person name="Rokhsar D.S."/>
        </authorList>
    </citation>
    <scope>NUCLEOTIDE SEQUENCE [LARGE SCALE GENOMIC DNA]</scope>
    <source>
        <strain evidence="2">J</strain>
    </source>
</reference>
<proteinExistence type="predicted"/>
<sequence>MCKKIVSLPSSTTYQLWMHFHSVARSILKCSICSIYTLLAVSTTISQCPLQAYGIICKYGNTIKNRNSREQD</sequence>
<gene>
    <name evidence="1" type="ORF">XELAEV_18030928mg</name>
</gene>
<dbReference type="EMBL" id="CM004476">
    <property type="protein sequence ID" value="OCT75741.1"/>
    <property type="molecule type" value="Genomic_DNA"/>
</dbReference>
<organism evidence="1 2">
    <name type="scientific">Xenopus laevis</name>
    <name type="common">African clawed frog</name>
    <dbReference type="NCBI Taxonomy" id="8355"/>
    <lineage>
        <taxon>Eukaryota</taxon>
        <taxon>Metazoa</taxon>
        <taxon>Chordata</taxon>
        <taxon>Craniata</taxon>
        <taxon>Vertebrata</taxon>
        <taxon>Euteleostomi</taxon>
        <taxon>Amphibia</taxon>
        <taxon>Batrachia</taxon>
        <taxon>Anura</taxon>
        <taxon>Pipoidea</taxon>
        <taxon>Pipidae</taxon>
        <taxon>Xenopodinae</taxon>
        <taxon>Xenopus</taxon>
        <taxon>Xenopus</taxon>
    </lineage>
</organism>
<name>A0A974CN65_XENLA</name>
<evidence type="ECO:0000313" key="1">
    <source>
        <dbReference type="EMBL" id="OCT75741.1"/>
    </source>
</evidence>
<dbReference type="AlphaFoldDB" id="A0A974CN65"/>